<name>X1VBI7_9ZZZZ</name>
<proteinExistence type="predicted"/>
<dbReference type="EMBL" id="BARW01030125">
    <property type="protein sequence ID" value="GAJ03325.1"/>
    <property type="molecule type" value="Genomic_DNA"/>
</dbReference>
<organism evidence="1">
    <name type="scientific">marine sediment metagenome</name>
    <dbReference type="NCBI Taxonomy" id="412755"/>
    <lineage>
        <taxon>unclassified sequences</taxon>
        <taxon>metagenomes</taxon>
        <taxon>ecological metagenomes</taxon>
    </lineage>
</organism>
<sequence length="249" mass="27483">EDLFDIGALANDLLTPGRVPQSKIHTCLRETSDQKLYGVSHCTAPPPGEELFEVVGTYGDPVFGYRGSYMFCYDLVTEAVSLVGLAIPNEGCRNMVIDETAGTAYLISYPKHHLRSFDMASKEGRDLGRLGTLGSCDLLRDRNGRVYSSLDSGQLVRYDPTSERLETLQVSVPGSPRRRSPHNFMFMPFVGPDGLFYGTTYYDSHLWCYDPYDGPEGRMTDLGPGLGREVAADEWAAAYLQAPRMAANG</sequence>
<reference evidence="1" key="1">
    <citation type="journal article" date="2014" name="Front. Microbiol.">
        <title>High frequency of phylogenetically diverse reductive dehalogenase-homologous genes in deep subseafloor sedimentary metagenomes.</title>
        <authorList>
            <person name="Kawai M."/>
            <person name="Futagami T."/>
            <person name="Toyoda A."/>
            <person name="Takaki Y."/>
            <person name="Nishi S."/>
            <person name="Hori S."/>
            <person name="Arai W."/>
            <person name="Tsubouchi T."/>
            <person name="Morono Y."/>
            <person name="Uchiyama I."/>
            <person name="Ito T."/>
            <person name="Fujiyama A."/>
            <person name="Inagaki F."/>
            <person name="Takami H."/>
        </authorList>
    </citation>
    <scope>NUCLEOTIDE SEQUENCE</scope>
    <source>
        <strain evidence="1">Expedition CK06-06</strain>
    </source>
</reference>
<accession>X1VBI7</accession>
<dbReference type="AlphaFoldDB" id="X1VBI7"/>
<dbReference type="SUPFAM" id="SSF63829">
    <property type="entry name" value="Calcium-dependent phosphotriesterase"/>
    <property type="match status" value="1"/>
</dbReference>
<comment type="caution">
    <text evidence="1">The sequence shown here is derived from an EMBL/GenBank/DDBJ whole genome shotgun (WGS) entry which is preliminary data.</text>
</comment>
<evidence type="ECO:0000313" key="1">
    <source>
        <dbReference type="EMBL" id="GAJ03325.1"/>
    </source>
</evidence>
<protein>
    <recommendedName>
        <fullName evidence="2">SMP-30/Gluconolactonase/LRE-like region domain-containing protein</fullName>
    </recommendedName>
</protein>
<gene>
    <name evidence="1" type="ORF">S12H4_48238</name>
</gene>
<feature type="non-terminal residue" evidence="1">
    <location>
        <position position="1"/>
    </location>
</feature>
<evidence type="ECO:0008006" key="2">
    <source>
        <dbReference type="Google" id="ProtNLM"/>
    </source>
</evidence>
<feature type="non-terminal residue" evidence="1">
    <location>
        <position position="249"/>
    </location>
</feature>